<dbReference type="SUPFAM" id="SSF51905">
    <property type="entry name" value="FAD/NAD(P)-binding domain"/>
    <property type="match status" value="2"/>
</dbReference>
<dbReference type="InterPro" id="IPR036188">
    <property type="entry name" value="FAD/NAD-bd_sf"/>
</dbReference>
<dbReference type="EMBL" id="JAQOSQ010000003">
    <property type="protein sequence ID" value="MDJ1182479.1"/>
    <property type="molecule type" value="Genomic_DNA"/>
</dbReference>
<keyword evidence="1" id="KW-1133">Transmembrane helix</keyword>
<gene>
    <name evidence="2" type="ORF">PMH09_04660</name>
</gene>
<comment type="caution">
    <text evidence="2">The sequence shown here is derived from an EMBL/GenBank/DDBJ whole genome shotgun (WGS) entry which is preliminary data.</text>
</comment>
<keyword evidence="3" id="KW-1185">Reference proteome</keyword>
<dbReference type="Pfam" id="PF13738">
    <property type="entry name" value="Pyr_redox_3"/>
    <property type="match status" value="1"/>
</dbReference>
<evidence type="ECO:0000313" key="3">
    <source>
        <dbReference type="Proteomes" id="UP001232992"/>
    </source>
</evidence>
<reference evidence="2 3" key="1">
    <citation type="submission" date="2023-01" db="EMBL/GenBank/DDBJ databases">
        <title>Novel diversity within Roseofilum (Cyanobacteria; Desertifilaceae) from marine benthic mats with descriptions of four novel species.</title>
        <authorList>
            <person name="Wang Y."/>
            <person name="Berthold D.E."/>
            <person name="Hu J."/>
            <person name="Lefler F.W."/>
            <person name="Laughinghouse H.D. IV."/>
        </authorList>
    </citation>
    <scope>NUCLEOTIDE SEQUENCE [LARGE SCALE GENOMIC DNA]</scope>
    <source>
        <strain evidence="2 3">BLCC-M143</strain>
    </source>
</reference>
<proteinExistence type="predicted"/>
<dbReference type="RefSeq" id="WP_283757131.1">
    <property type="nucleotide sequence ID" value="NZ_JAQOSQ010000003.1"/>
</dbReference>
<evidence type="ECO:0000313" key="2">
    <source>
        <dbReference type="EMBL" id="MDJ1182479.1"/>
    </source>
</evidence>
<evidence type="ECO:0000256" key="1">
    <source>
        <dbReference type="SAM" id="Phobius"/>
    </source>
</evidence>
<dbReference type="PANTHER" id="PTHR42877:SF4">
    <property type="entry name" value="FAD_NAD(P)-BINDING DOMAIN-CONTAINING PROTEIN-RELATED"/>
    <property type="match status" value="1"/>
</dbReference>
<dbReference type="InterPro" id="IPR051209">
    <property type="entry name" value="FAD-bind_Monooxygenase_sf"/>
</dbReference>
<feature type="transmembrane region" description="Helical" evidence="1">
    <location>
        <begin position="12"/>
        <end position="31"/>
    </location>
</feature>
<keyword evidence="1" id="KW-0812">Transmembrane</keyword>
<organism evidence="2 3">
    <name type="scientific">Roseofilum casamattae BLCC-M143</name>
    <dbReference type="NCBI Taxonomy" id="3022442"/>
    <lineage>
        <taxon>Bacteria</taxon>
        <taxon>Bacillati</taxon>
        <taxon>Cyanobacteriota</taxon>
        <taxon>Cyanophyceae</taxon>
        <taxon>Desertifilales</taxon>
        <taxon>Desertifilaceae</taxon>
        <taxon>Roseofilum</taxon>
        <taxon>Roseofilum casamattae</taxon>
    </lineage>
</organism>
<sequence>MTNGTVNQSKSPLEILIIGAGFAGLGMGITLKKAGITSFKIYEKANNLGGTWHHNTYPGCGCDVPSFLYSYSFAPKSDWTRDYPKQKEILTYLEDCAEEYEITRHIHLNTEISEAVFNEKETIWNVSTSSGEQLQANIVISACGQLNNPKIANIKGRETFQGTQFHSARWNHNYDFNGKTVGVIGTGASAVQFLPVIAQQVKKLIVFHRSANWVIPKSDRQLTEFDHWLFRTFPFLMTLYRWSVYLYFESLLVTINLQKDGIAGKIAAIWLNNYRESRVKDERLKEVLRPKEPVLCKRFLLSSNYYETLQLPNVEVIDQPIDKITENAIATTDGKEHEIDALIWATGFQSTKFLSSLKIVGPHQKSLHETWENGPQAYKGIVVPDFPNFFMLYGPNTNLGSNSIVFMLECQANYIRSCIEMMQEQGITNLKVKPETNTEFNEKLQESAEKTVWMNNCSSWYKNEDGKLTNNWPYSSVRYWFATRKADRNDFICS</sequence>
<dbReference type="Gene3D" id="3.50.50.60">
    <property type="entry name" value="FAD/NAD(P)-binding domain"/>
    <property type="match status" value="2"/>
</dbReference>
<dbReference type="PRINTS" id="PR00469">
    <property type="entry name" value="PNDRDTASEII"/>
</dbReference>
<accession>A0ABT7BVE7</accession>
<dbReference type="Proteomes" id="UP001232992">
    <property type="component" value="Unassembled WGS sequence"/>
</dbReference>
<dbReference type="PANTHER" id="PTHR42877">
    <property type="entry name" value="L-ORNITHINE N(5)-MONOOXYGENASE-RELATED"/>
    <property type="match status" value="1"/>
</dbReference>
<name>A0ABT7BVE7_9CYAN</name>
<protein>
    <submittedName>
        <fullName evidence="2">NAD(P)/FAD-dependent oxidoreductase</fullName>
    </submittedName>
</protein>
<keyword evidence="1" id="KW-0472">Membrane</keyword>